<dbReference type="EMBL" id="JBHSPA010000013">
    <property type="protein sequence ID" value="MFC5824203.1"/>
    <property type="molecule type" value="Genomic_DNA"/>
</dbReference>
<keyword evidence="3" id="KW-1185">Reference proteome</keyword>
<comment type="caution">
    <text evidence="2">The sequence shown here is derived from an EMBL/GenBank/DDBJ whole genome shotgun (WGS) entry which is preliminary data.</text>
</comment>
<evidence type="ECO:0008006" key="4">
    <source>
        <dbReference type="Google" id="ProtNLM"/>
    </source>
</evidence>
<dbReference type="Proteomes" id="UP001596058">
    <property type="component" value="Unassembled WGS sequence"/>
</dbReference>
<keyword evidence="1" id="KW-0732">Signal</keyword>
<evidence type="ECO:0000313" key="3">
    <source>
        <dbReference type="Proteomes" id="UP001596058"/>
    </source>
</evidence>
<reference evidence="3" key="1">
    <citation type="journal article" date="2019" name="Int. J. Syst. Evol. Microbiol.">
        <title>The Global Catalogue of Microorganisms (GCM) 10K type strain sequencing project: providing services to taxonomists for standard genome sequencing and annotation.</title>
        <authorList>
            <consortium name="The Broad Institute Genomics Platform"/>
            <consortium name="The Broad Institute Genome Sequencing Center for Infectious Disease"/>
            <person name="Wu L."/>
            <person name="Ma J."/>
        </authorList>
    </citation>
    <scope>NUCLEOTIDE SEQUENCE [LARGE SCALE GENOMIC DNA]</scope>
    <source>
        <strain evidence="3">CCUG 53903</strain>
    </source>
</reference>
<accession>A0ABW1CES7</accession>
<feature type="chain" id="PRO_5046439302" description="Secreted protein" evidence="1">
    <location>
        <begin position="30"/>
        <end position="107"/>
    </location>
</feature>
<evidence type="ECO:0000313" key="2">
    <source>
        <dbReference type="EMBL" id="MFC5824203.1"/>
    </source>
</evidence>
<feature type="signal peptide" evidence="1">
    <location>
        <begin position="1"/>
        <end position="29"/>
    </location>
</feature>
<name>A0ABW1CES7_9ACTN</name>
<protein>
    <recommendedName>
        <fullName evidence="4">Secreted protein</fullName>
    </recommendedName>
</protein>
<sequence>MRRRNIAPALLTLALGAATLALAAPPAQAATAAAPQTVTLSAALLANNCGFRTSAYPNSYWVASIADSQCRDCPQWAQAYEILNPSRDYYCTYNPSNRLVDLHWRRG</sequence>
<dbReference type="RefSeq" id="WP_379513732.1">
    <property type="nucleotide sequence ID" value="NZ_JBHSPA010000013.1"/>
</dbReference>
<proteinExistence type="predicted"/>
<organism evidence="2 3">
    <name type="scientific">Nonomuraea insulae</name>
    <dbReference type="NCBI Taxonomy" id="1616787"/>
    <lineage>
        <taxon>Bacteria</taxon>
        <taxon>Bacillati</taxon>
        <taxon>Actinomycetota</taxon>
        <taxon>Actinomycetes</taxon>
        <taxon>Streptosporangiales</taxon>
        <taxon>Streptosporangiaceae</taxon>
        <taxon>Nonomuraea</taxon>
    </lineage>
</organism>
<evidence type="ECO:0000256" key="1">
    <source>
        <dbReference type="SAM" id="SignalP"/>
    </source>
</evidence>
<gene>
    <name evidence="2" type="ORF">ACFPZ3_10110</name>
</gene>